<evidence type="ECO:0000313" key="3">
    <source>
        <dbReference type="EMBL" id="SDU90857.1"/>
    </source>
</evidence>
<protein>
    <submittedName>
        <fullName evidence="3">Membrane protease YdiL, CAAX protease family</fullName>
    </submittedName>
</protein>
<feature type="transmembrane region" description="Helical" evidence="1">
    <location>
        <begin position="194"/>
        <end position="215"/>
    </location>
</feature>
<dbReference type="OrthoDB" id="2680086at2"/>
<keyword evidence="3" id="KW-0378">Hydrolase</keyword>
<feature type="transmembrane region" description="Helical" evidence="1">
    <location>
        <begin position="131"/>
        <end position="149"/>
    </location>
</feature>
<feature type="transmembrane region" description="Helical" evidence="1">
    <location>
        <begin position="246"/>
        <end position="268"/>
    </location>
</feature>
<dbReference type="GO" id="GO:0004175">
    <property type="term" value="F:endopeptidase activity"/>
    <property type="evidence" value="ECO:0007669"/>
    <property type="project" value="UniProtKB-ARBA"/>
</dbReference>
<dbReference type="RefSeq" id="WP_157719898.1">
    <property type="nucleotide sequence ID" value="NZ_LT629799.1"/>
</dbReference>
<dbReference type="AlphaFoldDB" id="A0A1H2MC62"/>
<dbReference type="EMBL" id="LT629799">
    <property type="protein sequence ID" value="SDU90857.1"/>
    <property type="molecule type" value="Genomic_DNA"/>
</dbReference>
<keyword evidence="1" id="KW-1133">Transmembrane helix</keyword>
<organism evidence="3 4">
    <name type="scientific">Microlunatus sagamiharensis</name>
    <dbReference type="NCBI Taxonomy" id="546874"/>
    <lineage>
        <taxon>Bacteria</taxon>
        <taxon>Bacillati</taxon>
        <taxon>Actinomycetota</taxon>
        <taxon>Actinomycetes</taxon>
        <taxon>Propionibacteriales</taxon>
        <taxon>Propionibacteriaceae</taxon>
        <taxon>Microlunatus</taxon>
    </lineage>
</organism>
<name>A0A1H2MC62_9ACTN</name>
<feature type="transmembrane region" description="Helical" evidence="1">
    <location>
        <begin position="92"/>
        <end position="111"/>
    </location>
</feature>
<dbReference type="Proteomes" id="UP000198825">
    <property type="component" value="Chromosome I"/>
</dbReference>
<feature type="domain" description="CAAX prenyl protease 2/Lysostaphin resistance protein A-like" evidence="2">
    <location>
        <begin position="162"/>
        <end position="256"/>
    </location>
</feature>
<sequence>MHPAPVVPAPRPRRVDRTLLPGRPVAYHQLLRGPRWRWWRPILSFAVLLGLLVALMIVVFGGYPGLDLLLPDRWVGSLDEEFSPLSTNQGDVLLAGLILVSMGATAVAHKVRPRWVSSVAGGLRWRWLGRCLLVTAPVWVLYLGLGSVLDPVEPGRPQHWVLLLVMAVVVTPFQAAGEEYLFRGWLVQNLGSYFARPVAGLVVTTVVSAALFGLAHGSPDPWVLLSIATLAVAACLANWRTGGLEAGIAMHVVNNVGVGLVTITYGGYTDSFVDGATTGSPWDFFPGLVVHAIAVALILWQARRAGVQRRTPAPAGAVELPSPYGSVPLDPPDATWYAPLGR</sequence>
<dbReference type="GO" id="GO:0080120">
    <property type="term" value="P:CAAX-box protein maturation"/>
    <property type="evidence" value="ECO:0007669"/>
    <property type="project" value="UniProtKB-ARBA"/>
</dbReference>
<keyword evidence="3" id="KW-0645">Protease</keyword>
<keyword evidence="1" id="KW-0812">Transmembrane</keyword>
<gene>
    <name evidence="3" type="ORF">SAMN04488544_1802</name>
</gene>
<feature type="transmembrane region" description="Helical" evidence="1">
    <location>
        <begin position="42"/>
        <end position="63"/>
    </location>
</feature>
<dbReference type="Pfam" id="PF02517">
    <property type="entry name" value="Rce1-like"/>
    <property type="match status" value="1"/>
</dbReference>
<feature type="transmembrane region" description="Helical" evidence="1">
    <location>
        <begin position="161"/>
        <end position="182"/>
    </location>
</feature>
<proteinExistence type="predicted"/>
<keyword evidence="4" id="KW-1185">Reference proteome</keyword>
<evidence type="ECO:0000259" key="2">
    <source>
        <dbReference type="Pfam" id="PF02517"/>
    </source>
</evidence>
<feature type="transmembrane region" description="Helical" evidence="1">
    <location>
        <begin position="280"/>
        <end position="300"/>
    </location>
</feature>
<reference evidence="4" key="1">
    <citation type="submission" date="2016-10" db="EMBL/GenBank/DDBJ databases">
        <authorList>
            <person name="Varghese N."/>
            <person name="Submissions S."/>
        </authorList>
    </citation>
    <scope>NUCLEOTIDE SEQUENCE [LARGE SCALE GENOMIC DNA]</scope>
    <source>
        <strain evidence="4">DSM 21743</strain>
    </source>
</reference>
<dbReference type="STRING" id="546874.SAMN04488544_1802"/>
<keyword evidence="1" id="KW-0472">Membrane</keyword>
<dbReference type="GO" id="GO:0006508">
    <property type="term" value="P:proteolysis"/>
    <property type="evidence" value="ECO:0007669"/>
    <property type="project" value="UniProtKB-KW"/>
</dbReference>
<feature type="transmembrane region" description="Helical" evidence="1">
    <location>
        <begin position="221"/>
        <end position="239"/>
    </location>
</feature>
<evidence type="ECO:0000313" key="4">
    <source>
        <dbReference type="Proteomes" id="UP000198825"/>
    </source>
</evidence>
<evidence type="ECO:0000256" key="1">
    <source>
        <dbReference type="SAM" id="Phobius"/>
    </source>
</evidence>
<dbReference type="InterPro" id="IPR003675">
    <property type="entry name" value="Rce1/LyrA-like_dom"/>
</dbReference>
<accession>A0A1H2MC62</accession>